<feature type="compositionally biased region" description="Low complexity" evidence="3">
    <location>
        <begin position="68"/>
        <end position="101"/>
    </location>
</feature>
<protein>
    <recommendedName>
        <fullName evidence="2">ubiquitinyl hydrolase 1</fullName>
        <ecNumber evidence="2">3.4.19.12</ecNumber>
    </recommendedName>
</protein>
<evidence type="ECO:0000313" key="6">
    <source>
        <dbReference type="Proteomes" id="UP000502823"/>
    </source>
</evidence>
<dbReference type="GO" id="GO:0004843">
    <property type="term" value="F:cysteine-type deubiquitinase activity"/>
    <property type="evidence" value="ECO:0007669"/>
    <property type="project" value="UniProtKB-EC"/>
</dbReference>
<feature type="compositionally biased region" description="Acidic residues" evidence="3">
    <location>
        <begin position="298"/>
        <end position="319"/>
    </location>
</feature>
<evidence type="ECO:0000259" key="4">
    <source>
        <dbReference type="PROSITE" id="PS50235"/>
    </source>
</evidence>
<dbReference type="PROSITE" id="PS00972">
    <property type="entry name" value="USP_1"/>
    <property type="match status" value="1"/>
</dbReference>
<sequence>MPFCSGAVATVSSGPINYKMPVPSSHSRYTSSAMGSSYRTSASLSSSLERPYYSSLTRTTIPRSYTSEYKSKYTSPSRTSLSSYSHQGSLSDDSGISVSSGRNAVGRERSETPESSSGWCSRVRDTSKTTTTTLGRRFGASSSTLSGISVTEMFNKYSPSNYTRAYSADSTDSIYSRSHSSSALVGRHSVGSGGAVGGCSLPSVEHRSRLNSEVILQFNNNTNNNQVTYEEASSEDDNGNKLRLSVAEIRRRFDSSLPAAVPQQNDSRIRGYPIRSSPSPVLARKIYSSKSEGRLSSSEDEDDEEQKEDEDNQQAEESDTTSRHSPVCRVAGGATPVTISTTHSESPKPQPAEADTSTVSASPRFSRHHGSSGSSAERGGLAGLRNIGNTCFMNSVIQCLSNTKPLLEYLLADCHLSDINTTVSSMKGALIKAFSTVIQELWHAESEDRVVNTTTLKSQIQRFTPRFMGYCQQDAQEFLRYLLEGLHEDVNRVTVKPKPNLADVDDQLNDQQKAAESWKRYLRMDNSKVVDIFVGQLKSTLRCTSCGHCSITFDPFWDLSLPIPVRTGQVRLQQCFDHFTREEVLDGDEKPSICAFRHVQSARCAGNAPRASQFRSSLKFWSYVSFVTHIFISGTSEELLLYICVCLWCCDVDEVMRKTEAKSLHMRVWLCSSELICCMCYELLSFSEMATKTTRYVL</sequence>
<dbReference type="SUPFAM" id="SSF54001">
    <property type="entry name" value="Cysteine proteinases"/>
    <property type="match status" value="1"/>
</dbReference>
<dbReference type="EC" id="3.4.19.12" evidence="2"/>
<dbReference type="InterPro" id="IPR038765">
    <property type="entry name" value="Papain-like_cys_pep_sf"/>
</dbReference>
<feature type="region of interest" description="Disordered" evidence="3">
    <location>
        <begin position="68"/>
        <end position="138"/>
    </location>
</feature>
<evidence type="ECO:0000256" key="3">
    <source>
        <dbReference type="SAM" id="MobiDB-lite"/>
    </source>
</evidence>
<dbReference type="InterPro" id="IPR001394">
    <property type="entry name" value="Peptidase_C19_UCH"/>
</dbReference>
<name>A0A6L2PM92_COPFO</name>
<dbReference type="GO" id="GO:0016579">
    <property type="term" value="P:protein deubiquitination"/>
    <property type="evidence" value="ECO:0007669"/>
    <property type="project" value="InterPro"/>
</dbReference>
<dbReference type="Pfam" id="PF00443">
    <property type="entry name" value="UCH"/>
    <property type="match status" value="1"/>
</dbReference>
<dbReference type="OrthoDB" id="10009867at2759"/>
<organism evidence="5 6">
    <name type="scientific">Coptotermes formosanus</name>
    <name type="common">Formosan subterranean termite</name>
    <dbReference type="NCBI Taxonomy" id="36987"/>
    <lineage>
        <taxon>Eukaryota</taxon>
        <taxon>Metazoa</taxon>
        <taxon>Ecdysozoa</taxon>
        <taxon>Arthropoda</taxon>
        <taxon>Hexapoda</taxon>
        <taxon>Insecta</taxon>
        <taxon>Pterygota</taxon>
        <taxon>Neoptera</taxon>
        <taxon>Polyneoptera</taxon>
        <taxon>Dictyoptera</taxon>
        <taxon>Blattodea</taxon>
        <taxon>Blattoidea</taxon>
        <taxon>Termitoidae</taxon>
        <taxon>Rhinotermitidae</taxon>
        <taxon>Coptotermes</taxon>
    </lineage>
</organism>
<feature type="region of interest" description="Disordered" evidence="3">
    <location>
        <begin position="257"/>
        <end position="379"/>
    </location>
</feature>
<dbReference type="Gene3D" id="3.90.70.10">
    <property type="entry name" value="Cysteine proteinases"/>
    <property type="match status" value="1"/>
</dbReference>
<evidence type="ECO:0000256" key="1">
    <source>
        <dbReference type="ARBA" id="ARBA00000707"/>
    </source>
</evidence>
<dbReference type="InterPro" id="IPR028889">
    <property type="entry name" value="USP"/>
</dbReference>
<dbReference type="Proteomes" id="UP000502823">
    <property type="component" value="Unassembled WGS sequence"/>
</dbReference>
<proteinExistence type="predicted"/>
<accession>A0A6L2PM92</accession>
<feature type="region of interest" description="Disordered" evidence="3">
    <location>
        <begin position="15"/>
        <end position="36"/>
    </location>
</feature>
<dbReference type="PANTHER" id="PTHR21646">
    <property type="entry name" value="UBIQUITIN CARBOXYL-TERMINAL HYDROLASE"/>
    <property type="match status" value="1"/>
</dbReference>
<dbReference type="PROSITE" id="PS50235">
    <property type="entry name" value="USP_3"/>
    <property type="match status" value="1"/>
</dbReference>
<dbReference type="EMBL" id="BLKM01004375">
    <property type="protein sequence ID" value="GFG31187.1"/>
    <property type="molecule type" value="Genomic_DNA"/>
</dbReference>
<reference evidence="6" key="1">
    <citation type="submission" date="2020-01" db="EMBL/GenBank/DDBJ databases">
        <title>Draft genome sequence of the Termite Coptotermes fromosanus.</title>
        <authorList>
            <person name="Itakura S."/>
            <person name="Yosikawa Y."/>
            <person name="Umezawa K."/>
        </authorList>
    </citation>
    <scope>NUCLEOTIDE SEQUENCE [LARGE SCALE GENOMIC DNA]</scope>
</reference>
<dbReference type="PANTHER" id="PTHR21646:SF23">
    <property type="entry name" value="UBIQUITIN CARBOXYL-TERMINAL HYDROLASE USP2"/>
    <property type="match status" value="1"/>
</dbReference>
<evidence type="ECO:0000256" key="2">
    <source>
        <dbReference type="ARBA" id="ARBA00012759"/>
    </source>
</evidence>
<dbReference type="AlphaFoldDB" id="A0A6L2PM92"/>
<gene>
    <name evidence="5" type="ORF">Cfor_07608</name>
</gene>
<comment type="caution">
    <text evidence="5">The sequence shown here is derived from an EMBL/GenBank/DDBJ whole genome shotgun (WGS) entry which is preliminary data.</text>
</comment>
<dbReference type="InParanoid" id="A0A6L2PM92"/>
<evidence type="ECO:0000313" key="5">
    <source>
        <dbReference type="EMBL" id="GFG31187.1"/>
    </source>
</evidence>
<dbReference type="InterPro" id="IPR018200">
    <property type="entry name" value="USP_CS"/>
</dbReference>
<dbReference type="InterPro" id="IPR050185">
    <property type="entry name" value="Ub_carboxyl-term_hydrolase"/>
</dbReference>
<feature type="compositionally biased region" description="Polar residues" evidence="3">
    <location>
        <begin position="24"/>
        <end position="35"/>
    </location>
</feature>
<comment type="catalytic activity">
    <reaction evidence="1">
        <text>Thiol-dependent hydrolysis of ester, thioester, amide, peptide and isopeptide bonds formed by the C-terminal Gly of ubiquitin (a 76-residue protein attached to proteins as an intracellular targeting signal).</text>
        <dbReference type="EC" id="3.4.19.12"/>
    </reaction>
</comment>
<keyword evidence="6" id="KW-1185">Reference proteome</keyword>
<feature type="domain" description="USP" evidence="4">
    <location>
        <begin position="382"/>
        <end position="698"/>
    </location>
</feature>